<dbReference type="GeneID" id="37878023"/>
<dbReference type="SUPFAM" id="SSF48498">
    <property type="entry name" value="Tetracyclin repressor-like, C-terminal domain"/>
    <property type="match status" value="1"/>
</dbReference>
<dbReference type="InterPro" id="IPR001647">
    <property type="entry name" value="HTH_TetR"/>
</dbReference>
<evidence type="ECO:0000259" key="6">
    <source>
        <dbReference type="PROSITE" id="PS50977"/>
    </source>
</evidence>
<dbReference type="GO" id="GO:0000976">
    <property type="term" value="F:transcription cis-regulatory region binding"/>
    <property type="evidence" value="ECO:0007669"/>
    <property type="project" value="TreeGrafter"/>
</dbReference>
<reference evidence="8" key="1">
    <citation type="submission" date="2017-11" db="EMBL/GenBank/DDBJ databases">
        <title>Phenotypic and genomic properties of facultatively anaerobic sulfur-reducing natronoarchaea from hypersaline soda lakes.</title>
        <authorList>
            <person name="Sorokin D.Y."/>
            <person name="Kublanov I.V."/>
            <person name="Roman P."/>
            <person name="Sinninghe Damste J.S."/>
            <person name="Golyshin P.N."/>
            <person name="Rojo D."/>
            <person name="Ciordia S."/>
            <person name="Mena M.D.C."/>
            <person name="Ferrer M."/>
            <person name="Messina E."/>
            <person name="Smedile F."/>
            <person name="La Spada G."/>
            <person name="La Cono V."/>
            <person name="Yakimov M.M."/>
        </authorList>
    </citation>
    <scope>NUCLEOTIDE SEQUENCE [LARGE SCALE GENOMIC DNA]</scope>
    <source>
        <strain evidence="8">AArc-Sl</strain>
    </source>
</reference>
<dbReference type="RefSeq" id="WP_119817657.1">
    <property type="nucleotide sequence ID" value="NZ_CP025066.1"/>
</dbReference>
<evidence type="ECO:0000256" key="3">
    <source>
        <dbReference type="ARBA" id="ARBA00023125"/>
    </source>
</evidence>
<dbReference type="Pfam" id="PF13977">
    <property type="entry name" value="TetR_C_6"/>
    <property type="match status" value="1"/>
</dbReference>
<evidence type="ECO:0000256" key="1">
    <source>
        <dbReference type="ARBA" id="ARBA00022491"/>
    </source>
</evidence>
<sequence length="200" mass="23139">MPETVREFDPLKEEIMDATYRALVTHGYGDLTVQSIADEFDKSKSLLYYHYEDKEDLLAEFLEYALQRFRRDVEIEVDEPEAQLHTLVDRLVPADLEEDSYQVQIALLELRSEAPHNERVREQYTRVDRSLQDVIVGILRRGIDEGVFVDVNPEAEAEILVSLLFGIRTRRLTTDEELSVADTRDALEMHLDRLKADGGN</sequence>
<dbReference type="Pfam" id="PF00440">
    <property type="entry name" value="TetR_N"/>
    <property type="match status" value="1"/>
</dbReference>
<protein>
    <submittedName>
        <fullName evidence="7">TetR family transcriptional regulator</fullName>
    </submittedName>
</protein>
<accession>A0A343TJM4</accession>
<dbReference type="InterPro" id="IPR009057">
    <property type="entry name" value="Homeodomain-like_sf"/>
</dbReference>
<keyword evidence="4" id="KW-0804">Transcription</keyword>
<dbReference type="PANTHER" id="PTHR30055:SF234">
    <property type="entry name" value="HTH-TYPE TRANSCRIPTIONAL REGULATOR BETI"/>
    <property type="match status" value="1"/>
</dbReference>
<keyword evidence="3 5" id="KW-0238">DNA-binding</keyword>
<evidence type="ECO:0000256" key="2">
    <source>
        <dbReference type="ARBA" id="ARBA00023015"/>
    </source>
</evidence>
<organism evidence="7 8">
    <name type="scientific">Halalkaliarchaeum desulfuricum</name>
    <dbReference type="NCBI Taxonomy" id="2055893"/>
    <lineage>
        <taxon>Archaea</taxon>
        <taxon>Methanobacteriati</taxon>
        <taxon>Methanobacteriota</taxon>
        <taxon>Stenosarchaea group</taxon>
        <taxon>Halobacteria</taxon>
        <taxon>Halobacteriales</taxon>
        <taxon>Haloferacaceae</taxon>
        <taxon>Halalkaliarchaeum</taxon>
    </lineage>
</organism>
<name>A0A343TJM4_9EURY</name>
<dbReference type="InterPro" id="IPR036271">
    <property type="entry name" value="Tet_transcr_reg_TetR-rel_C_sf"/>
</dbReference>
<dbReference type="PROSITE" id="PS50977">
    <property type="entry name" value="HTH_TETR_2"/>
    <property type="match status" value="1"/>
</dbReference>
<evidence type="ECO:0000256" key="5">
    <source>
        <dbReference type="PROSITE-ProRule" id="PRU00335"/>
    </source>
</evidence>
<dbReference type="AlphaFoldDB" id="A0A343TJM4"/>
<keyword evidence="2" id="KW-0805">Transcription regulation</keyword>
<dbReference type="PRINTS" id="PR00455">
    <property type="entry name" value="HTHTETR"/>
</dbReference>
<dbReference type="InterPro" id="IPR039538">
    <property type="entry name" value="BetI_C"/>
</dbReference>
<dbReference type="Gene3D" id="1.10.357.10">
    <property type="entry name" value="Tetracycline Repressor, domain 2"/>
    <property type="match status" value="1"/>
</dbReference>
<dbReference type="OrthoDB" id="135877at2157"/>
<dbReference type="EMBL" id="CP025066">
    <property type="protein sequence ID" value="AUX09296.1"/>
    <property type="molecule type" value="Genomic_DNA"/>
</dbReference>
<dbReference type="KEGG" id="hdf:AArcSl_1667"/>
<dbReference type="PANTHER" id="PTHR30055">
    <property type="entry name" value="HTH-TYPE TRANSCRIPTIONAL REGULATOR RUTR"/>
    <property type="match status" value="1"/>
</dbReference>
<evidence type="ECO:0000313" key="8">
    <source>
        <dbReference type="Proteomes" id="UP000263012"/>
    </source>
</evidence>
<feature type="DNA-binding region" description="H-T-H motif" evidence="5">
    <location>
        <begin position="32"/>
        <end position="51"/>
    </location>
</feature>
<evidence type="ECO:0000256" key="4">
    <source>
        <dbReference type="ARBA" id="ARBA00023163"/>
    </source>
</evidence>
<gene>
    <name evidence="7" type="ORF">AArcSl_1667</name>
</gene>
<proteinExistence type="predicted"/>
<dbReference type="InterPro" id="IPR050109">
    <property type="entry name" value="HTH-type_TetR-like_transc_reg"/>
</dbReference>
<dbReference type="Proteomes" id="UP000263012">
    <property type="component" value="Chromosome"/>
</dbReference>
<dbReference type="SUPFAM" id="SSF46689">
    <property type="entry name" value="Homeodomain-like"/>
    <property type="match status" value="1"/>
</dbReference>
<evidence type="ECO:0000313" key="7">
    <source>
        <dbReference type="EMBL" id="AUX09296.1"/>
    </source>
</evidence>
<keyword evidence="8" id="KW-1185">Reference proteome</keyword>
<feature type="domain" description="HTH tetR-type" evidence="6">
    <location>
        <begin position="9"/>
        <end position="69"/>
    </location>
</feature>
<dbReference type="GO" id="GO:0003700">
    <property type="term" value="F:DNA-binding transcription factor activity"/>
    <property type="evidence" value="ECO:0007669"/>
    <property type="project" value="TreeGrafter"/>
</dbReference>
<keyword evidence="1" id="KW-0678">Repressor</keyword>